<dbReference type="PROSITE" id="PS50011">
    <property type="entry name" value="PROTEIN_KINASE_DOM"/>
    <property type="match status" value="1"/>
</dbReference>
<dbReference type="InterPro" id="IPR018451">
    <property type="entry name" value="NAF/FISL_domain"/>
</dbReference>
<evidence type="ECO:0000313" key="15">
    <source>
        <dbReference type="EMBL" id="KAK7829073.1"/>
    </source>
</evidence>
<dbReference type="PANTHER" id="PTHR43895">
    <property type="entry name" value="CALCIUM/CALMODULIN-DEPENDENT PROTEIN KINASE KINASE-RELATED"/>
    <property type="match status" value="1"/>
</dbReference>
<dbReference type="Pfam" id="PF00069">
    <property type="entry name" value="Pkinase"/>
    <property type="match status" value="1"/>
</dbReference>
<proteinExistence type="inferred from homology"/>
<dbReference type="EC" id="2.7.11.1" evidence="3"/>
<dbReference type="PROSITE" id="PS50816">
    <property type="entry name" value="NAF"/>
    <property type="match status" value="1"/>
</dbReference>
<reference evidence="15 16" key="1">
    <citation type="journal article" date="2018" name="Sci. Data">
        <title>The draft genome sequence of cork oak.</title>
        <authorList>
            <person name="Ramos A.M."/>
            <person name="Usie A."/>
            <person name="Barbosa P."/>
            <person name="Barros P.M."/>
            <person name="Capote T."/>
            <person name="Chaves I."/>
            <person name="Simoes F."/>
            <person name="Abreu I."/>
            <person name="Carrasquinho I."/>
            <person name="Faro C."/>
            <person name="Guimaraes J.B."/>
            <person name="Mendonca D."/>
            <person name="Nobrega F."/>
            <person name="Rodrigues L."/>
            <person name="Saibo N.J.M."/>
            <person name="Varela M.C."/>
            <person name="Egas C."/>
            <person name="Matos J."/>
            <person name="Miguel C.M."/>
            <person name="Oliveira M.M."/>
            <person name="Ricardo C.P."/>
            <person name="Goncalves S."/>
        </authorList>
    </citation>
    <scope>NUCLEOTIDE SEQUENCE [LARGE SCALE GENOMIC DNA]</scope>
    <source>
        <strain evidence="16">cv. HL8</strain>
    </source>
</reference>
<evidence type="ECO:0000256" key="1">
    <source>
        <dbReference type="ARBA" id="ARBA00001936"/>
    </source>
</evidence>
<comment type="caution">
    <text evidence="15">The sequence shown here is derived from an EMBL/GenBank/DDBJ whole genome shotgun (WGS) entry which is preliminary data.</text>
</comment>
<dbReference type="Gene3D" id="3.30.310.80">
    <property type="entry name" value="Kinase associated domain 1, KA1"/>
    <property type="match status" value="1"/>
</dbReference>
<evidence type="ECO:0000256" key="7">
    <source>
        <dbReference type="ARBA" id="ARBA00022777"/>
    </source>
</evidence>
<feature type="compositionally biased region" description="Polar residues" evidence="12">
    <location>
        <begin position="414"/>
        <end position="442"/>
    </location>
</feature>
<gene>
    <name evidence="15" type="primary">CIPK9_0</name>
    <name evidence="15" type="ORF">CFP56_029640</name>
</gene>
<evidence type="ECO:0000256" key="4">
    <source>
        <dbReference type="ARBA" id="ARBA00022527"/>
    </source>
</evidence>
<dbReference type="GO" id="GO:0005524">
    <property type="term" value="F:ATP binding"/>
    <property type="evidence" value="ECO:0007669"/>
    <property type="project" value="UniProtKB-KW"/>
</dbReference>
<evidence type="ECO:0000256" key="8">
    <source>
        <dbReference type="ARBA" id="ARBA00022840"/>
    </source>
</evidence>
<dbReference type="Proteomes" id="UP000237347">
    <property type="component" value="Unassembled WGS sequence"/>
</dbReference>
<feature type="compositionally biased region" description="Acidic residues" evidence="12">
    <location>
        <begin position="384"/>
        <end position="406"/>
    </location>
</feature>
<evidence type="ECO:0000256" key="11">
    <source>
        <dbReference type="ARBA" id="ARBA00048679"/>
    </source>
</evidence>
<evidence type="ECO:0000256" key="9">
    <source>
        <dbReference type="ARBA" id="ARBA00023211"/>
    </source>
</evidence>
<keyword evidence="8" id="KW-0067">ATP-binding</keyword>
<feature type="compositionally biased region" description="Basic and acidic residues" evidence="12">
    <location>
        <begin position="362"/>
        <end position="383"/>
    </location>
</feature>
<keyword evidence="5" id="KW-0808">Transferase</keyword>
<evidence type="ECO:0000259" key="14">
    <source>
        <dbReference type="PROSITE" id="PS50816"/>
    </source>
</evidence>
<comment type="catalytic activity">
    <reaction evidence="10">
        <text>L-threonyl-[protein] + ATP = O-phospho-L-threonyl-[protein] + ADP + H(+)</text>
        <dbReference type="Rhea" id="RHEA:46608"/>
        <dbReference type="Rhea" id="RHEA-COMP:11060"/>
        <dbReference type="Rhea" id="RHEA-COMP:11605"/>
        <dbReference type="ChEBI" id="CHEBI:15378"/>
        <dbReference type="ChEBI" id="CHEBI:30013"/>
        <dbReference type="ChEBI" id="CHEBI:30616"/>
        <dbReference type="ChEBI" id="CHEBI:61977"/>
        <dbReference type="ChEBI" id="CHEBI:456216"/>
        <dbReference type="EC" id="2.7.11.1"/>
    </reaction>
</comment>
<dbReference type="InterPro" id="IPR004041">
    <property type="entry name" value="NAF_dom"/>
</dbReference>
<dbReference type="CDD" id="cd12195">
    <property type="entry name" value="CIPK_C"/>
    <property type="match status" value="1"/>
</dbReference>
<comment type="catalytic activity">
    <reaction evidence="11">
        <text>L-seryl-[protein] + ATP = O-phospho-L-seryl-[protein] + ADP + H(+)</text>
        <dbReference type="Rhea" id="RHEA:17989"/>
        <dbReference type="Rhea" id="RHEA-COMP:9863"/>
        <dbReference type="Rhea" id="RHEA-COMP:11604"/>
        <dbReference type="ChEBI" id="CHEBI:15378"/>
        <dbReference type="ChEBI" id="CHEBI:29999"/>
        <dbReference type="ChEBI" id="CHEBI:30616"/>
        <dbReference type="ChEBI" id="CHEBI:83421"/>
        <dbReference type="ChEBI" id="CHEBI:456216"/>
        <dbReference type="EC" id="2.7.11.1"/>
    </reaction>
</comment>
<keyword evidence="9" id="KW-0464">Manganese</keyword>
<keyword evidence="16" id="KW-1185">Reference proteome</keyword>
<evidence type="ECO:0000256" key="3">
    <source>
        <dbReference type="ARBA" id="ARBA00012513"/>
    </source>
</evidence>
<evidence type="ECO:0000259" key="13">
    <source>
        <dbReference type="PROSITE" id="PS50011"/>
    </source>
</evidence>
<keyword evidence="6" id="KW-0547">Nucleotide-binding</keyword>
<evidence type="ECO:0000256" key="2">
    <source>
        <dbReference type="ARBA" id="ARBA00006234"/>
    </source>
</evidence>
<evidence type="ECO:0000256" key="10">
    <source>
        <dbReference type="ARBA" id="ARBA00047899"/>
    </source>
</evidence>
<comment type="similarity">
    <text evidence="2">Belongs to the protein kinase superfamily. CAMK Ser/Thr protein kinase family. SNF1 subfamily.</text>
</comment>
<sequence>MKLIKHPNVVKLFEVMASKSKIYIILEFVGGGELFDKIAKNGRLKEDEARKYFQQLINAVDYCHSRGVYHRDLKEDGLLHTACGTPNYVAPEVLHDKGYDGTASDIWSCGVILFVLMAGYLPFDEPNLIALYRKISKAEFMYPSYFSPGATKLIKHILDPNPLTRITIPEILENEWFKKEYKPAYFEEEQNVNLDDVDAVFNDSEEHLVTERKERPVSMNAFELISRSPSFNLENLFQKQTGLVKRETRFTSQSPANEIMSKIEETAKPLGFNVHKRNYKMKLQGDKTGRKGHLSVATEVFEVAPSLHMVELRKTGGDTLEFHKACGDVGDVGGDGRRDEIDVESDYDEVVLEEEKDDENVEDVKVGDRVKEQDAEVGARVEEQNVEGDDDDDWLYEGLEGDDFGDDIFATPNLAPQGSAPKSSDAPNTAPESSNAPYTDPK</sequence>
<dbReference type="EMBL" id="PKMF04000489">
    <property type="protein sequence ID" value="KAK7829073.1"/>
    <property type="molecule type" value="Genomic_DNA"/>
</dbReference>
<keyword evidence="7 15" id="KW-0418">Kinase</keyword>
<feature type="domain" description="Protein kinase" evidence="13">
    <location>
        <begin position="1"/>
        <end position="177"/>
    </location>
</feature>
<dbReference type="InterPro" id="IPR011009">
    <property type="entry name" value="Kinase-like_dom_sf"/>
</dbReference>
<organism evidence="15 16">
    <name type="scientific">Quercus suber</name>
    <name type="common">Cork oak</name>
    <dbReference type="NCBI Taxonomy" id="58331"/>
    <lineage>
        <taxon>Eukaryota</taxon>
        <taxon>Viridiplantae</taxon>
        <taxon>Streptophyta</taxon>
        <taxon>Embryophyta</taxon>
        <taxon>Tracheophyta</taxon>
        <taxon>Spermatophyta</taxon>
        <taxon>Magnoliopsida</taxon>
        <taxon>eudicotyledons</taxon>
        <taxon>Gunneridae</taxon>
        <taxon>Pentapetalae</taxon>
        <taxon>rosids</taxon>
        <taxon>fabids</taxon>
        <taxon>Fagales</taxon>
        <taxon>Fagaceae</taxon>
        <taxon>Quercus</taxon>
    </lineage>
</organism>
<dbReference type="Pfam" id="PF07714">
    <property type="entry name" value="PK_Tyr_Ser-Thr"/>
    <property type="match status" value="1"/>
</dbReference>
<feature type="domain" description="NAF" evidence="14">
    <location>
        <begin position="214"/>
        <end position="238"/>
    </location>
</feature>
<dbReference type="InterPro" id="IPR000719">
    <property type="entry name" value="Prot_kinase_dom"/>
</dbReference>
<evidence type="ECO:0000256" key="12">
    <source>
        <dbReference type="SAM" id="MobiDB-lite"/>
    </source>
</evidence>
<feature type="region of interest" description="Disordered" evidence="12">
    <location>
        <begin position="354"/>
        <end position="442"/>
    </location>
</feature>
<name>A0AAW0JR63_QUESU</name>
<dbReference type="GO" id="GO:0004674">
    <property type="term" value="F:protein serine/threonine kinase activity"/>
    <property type="evidence" value="ECO:0007669"/>
    <property type="project" value="UniProtKB-KW"/>
</dbReference>
<dbReference type="SUPFAM" id="SSF56112">
    <property type="entry name" value="Protein kinase-like (PK-like)"/>
    <property type="match status" value="1"/>
</dbReference>
<dbReference type="PANTHER" id="PTHR43895:SF145">
    <property type="entry name" value="CBL-INTERACTING SERINE_THREONINE-PROTEIN KINASE 9"/>
    <property type="match status" value="1"/>
</dbReference>
<evidence type="ECO:0000256" key="6">
    <source>
        <dbReference type="ARBA" id="ARBA00022741"/>
    </source>
</evidence>
<protein>
    <recommendedName>
        <fullName evidence="3">non-specific serine/threonine protein kinase</fullName>
        <ecNumber evidence="3">2.7.11.1</ecNumber>
    </recommendedName>
</protein>
<dbReference type="Pfam" id="PF03822">
    <property type="entry name" value="NAF"/>
    <property type="match status" value="1"/>
</dbReference>
<dbReference type="AlphaFoldDB" id="A0AAW0JR63"/>
<dbReference type="FunFam" id="3.30.310.80:FF:000002">
    <property type="entry name" value="Non-specific serine/threonine protein kinase"/>
    <property type="match status" value="1"/>
</dbReference>
<accession>A0AAW0JR63</accession>
<dbReference type="GO" id="GO:0007165">
    <property type="term" value="P:signal transduction"/>
    <property type="evidence" value="ECO:0007669"/>
    <property type="project" value="InterPro"/>
</dbReference>
<dbReference type="Gene3D" id="1.10.510.10">
    <property type="entry name" value="Transferase(Phosphotransferase) domain 1"/>
    <property type="match status" value="2"/>
</dbReference>
<keyword evidence="4" id="KW-0723">Serine/threonine-protein kinase</keyword>
<comment type="cofactor">
    <cofactor evidence="1">
        <name>Mn(2+)</name>
        <dbReference type="ChEBI" id="CHEBI:29035"/>
    </cofactor>
</comment>
<evidence type="ECO:0000256" key="5">
    <source>
        <dbReference type="ARBA" id="ARBA00022679"/>
    </source>
</evidence>
<dbReference type="InterPro" id="IPR001245">
    <property type="entry name" value="Ser-Thr/Tyr_kinase_cat_dom"/>
</dbReference>
<evidence type="ECO:0000313" key="16">
    <source>
        <dbReference type="Proteomes" id="UP000237347"/>
    </source>
</evidence>